<dbReference type="PROSITE" id="PS51257">
    <property type="entry name" value="PROKAR_LIPOPROTEIN"/>
    <property type="match status" value="1"/>
</dbReference>
<name>A0A518ANH9_9BACT</name>
<accession>A0A518ANH9</accession>
<proteinExistence type="predicted"/>
<dbReference type="AlphaFoldDB" id="A0A518ANH9"/>
<organism evidence="2 3">
    <name type="scientific">Aeoliella mucimassa</name>
    <dbReference type="NCBI Taxonomy" id="2527972"/>
    <lineage>
        <taxon>Bacteria</taxon>
        <taxon>Pseudomonadati</taxon>
        <taxon>Planctomycetota</taxon>
        <taxon>Planctomycetia</taxon>
        <taxon>Pirellulales</taxon>
        <taxon>Lacipirellulaceae</taxon>
        <taxon>Aeoliella</taxon>
    </lineage>
</organism>
<dbReference type="RefSeq" id="WP_145247019.1">
    <property type="nucleotide sequence ID" value="NZ_CP036278.1"/>
</dbReference>
<gene>
    <name evidence="2" type="ORF">Pan181_24590</name>
</gene>
<keyword evidence="3" id="KW-1185">Reference proteome</keyword>
<protein>
    <submittedName>
        <fullName evidence="2">Uncharacterized protein</fullName>
    </submittedName>
</protein>
<reference evidence="2 3" key="1">
    <citation type="submission" date="2019-02" db="EMBL/GenBank/DDBJ databases">
        <title>Deep-cultivation of Planctomycetes and their phenomic and genomic characterization uncovers novel biology.</title>
        <authorList>
            <person name="Wiegand S."/>
            <person name="Jogler M."/>
            <person name="Boedeker C."/>
            <person name="Pinto D."/>
            <person name="Vollmers J."/>
            <person name="Rivas-Marin E."/>
            <person name="Kohn T."/>
            <person name="Peeters S.H."/>
            <person name="Heuer A."/>
            <person name="Rast P."/>
            <person name="Oberbeckmann S."/>
            <person name="Bunk B."/>
            <person name="Jeske O."/>
            <person name="Meyerdierks A."/>
            <person name="Storesund J.E."/>
            <person name="Kallscheuer N."/>
            <person name="Luecker S."/>
            <person name="Lage O.M."/>
            <person name="Pohl T."/>
            <person name="Merkel B.J."/>
            <person name="Hornburger P."/>
            <person name="Mueller R.-W."/>
            <person name="Bruemmer F."/>
            <person name="Labrenz M."/>
            <person name="Spormann A.M."/>
            <person name="Op den Camp H."/>
            <person name="Overmann J."/>
            <person name="Amann R."/>
            <person name="Jetten M.S.M."/>
            <person name="Mascher T."/>
            <person name="Medema M.H."/>
            <person name="Devos D.P."/>
            <person name="Kaster A.-K."/>
            <person name="Ovreas L."/>
            <person name="Rohde M."/>
            <person name="Galperin M.Y."/>
            <person name="Jogler C."/>
        </authorList>
    </citation>
    <scope>NUCLEOTIDE SEQUENCE [LARGE SCALE GENOMIC DNA]</scope>
    <source>
        <strain evidence="2 3">Pan181</strain>
    </source>
</reference>
<dbReference type="OrthoDB" id="280528at2"/>
<evidence type="ECO:0000313" key="3">
    <source>
        <dbReference type="Proteomes" id="UP000315750"/>
    </source>
</evidence>
<dbReference type="EMBL" id="CP036278">
    <property type="protein sequence ID" value="QDU56251.1"/>
    <property type="molecule type" value="Genomic_DNA"/>
</dbReference>
<dbReference type="KEGG" id="amuc:Pan181_24590"/>
<evidence type="ECO:0000313" key="2">
    <source>
        <dbReference type="EMBL" id="QDU56251.1"/>
    </source>
</evidence>
<dbReference type="Proteomes" id="UP000315750">
    <property type="component" value="Chromosome"/>
</dbReference>
<feature type="region of interest" description="Disordered" evidence="1">
    <location>
        <begin position="52"/>
        <end position="71"/>
    </location>
</feature>
<sequence>MNQLASKLGVLALLLGTAVGCNPSVRTPRLYNPGPAGYQRYQADHYYDPYPLPDAGPEIVGGRPRDFQAPRPEVERARQYTYERQQKQFVVPAPQANYIQSQPTYAPVQ</sequence>
<evidence type="ECO:0000256" key="1">
    <source>
        <dbReference type="SAM" id="MobiDB-lite"/>
    </source>
</evidence>